<comment type="caution">
    <text evidence="8">The sequence shown here is derived from an EMBL/GenBank/DDBJ whole genome shotgun (WGS) entry which is preliminary data.</text>
</comment>
<dbReference type="GO" id="GO:0005829">
    <property type="term" value="C:cytosol"/>
    <property type="evidence" value="ECO:0007669"/>
    <property type="project" value="TreeGrafter"/>
</dbReference>
<evidence type="ECO:0000313" key="8">
    <source>
        <dbReference type="EMBL" id="MBR0563095.1"/>
    </source>
</evidence>
<dbReference type="SUPFAM" id="SSF51735">
    <property type="entry name" value="NAD(P)-binding Rossmann-fold domains"/>
    <property type="match status" value="1"/>
</dbReference>
<accession>A0A8J7VTU8</accession>
<evidence type="ECO:0000256" key="2">
    <source>
        <dbReference type="ARBA" id="ARBA00010944"/>
    </source>
</evidence>
<keyword evidence="6 8" id="KW-0560">Oxidoreductase</keyword>
<organism evidence="8">
    <name type="scientific">Coralloluteibacterium stylophorae</name>
    <dbReference type="NCBI Taxonomy" id="1776034"/>
    <lineage>
        <taxon>Bacteria</taxon>
        <taxon>Pseudomonadati</taxon>
        <taxon>Pseudomonadota</taxon>
        <taxon>Gammaproteobacteria</taxon>
        <taxon>Lysobacterales</taxon>
        <taxon>Lysobacteraceae</taxon>
        <taxon>Coralloluteibacterium</taxon>
    </lineage>
</organism>
<evidence type="ECO:0000256" key="4">
    <source>
        <dbReference type="ARBA" id="ARBA00017099"/>
    </source>
</evidence>
<dbReference type="PANTHER" id="PTHR10491">
    <property type="entry name" value="DTDP-4-DEHYDRORHAMNOSE REDUCTASE"/>
    <property type="match status" value="1"/>
</dbReference>
<evidence type="ECO:0000256" key="5">
    <source>
        <dbReference type="ARBA" id="ARBA00048200"/>
    </source>
</evidence>
<dbReference type="EMBL" id="JAGQFT010000098">
    <property type="protein sequence ID" value="MBR0563095.1"/>
    <property type="molecule type" value="Genomic_DNA"/>
</dbReference>
<dbReference type="EMBL" id="JAGQFT020000007">
    <property type="protein sequence ID" value="MBS7457821.1"/>
    <property type="molecule type" value="Genomic_DNA"/>
</dbReference>
<feature type="domain" description="RmlD-like substrate binding" evidence="7">
    <location>
        <begin position="1"/>
        <end position="298"/>
    </location>
</feature>
<comment type="pathway">
    <text evidence="1 6">Carbohydrate biosynthesis; dTDP-L-rhamnose biosynthesis.</text>
</comment>
<dbReference type="NCBIfam" id="TIGR01214">
    <property type="entry name" value="rmlD"/>
    <property type="match status" value="1"/>
</dbReference>
<comment type="cofactor">
    <cofactor evidence="6">
        <name>Mg(2+)</name>
        <dbReference type="ChEBI" id="CHEBI:18420"/>
    </cofactor>
    <text evidence="6">Binds 1 Mg(2+) ion per monomer.</text>
</comment>
<dbReference type="Gene3D" id="3.90.25.10">
    <property type="entry name" value="UDP-galactose 4-epimerase, domain 1"/>
    <property type="match status" value="1"/>
</dbReference>
<comment type="similarity">
    <text evidence="2 6">Belongs to the dTDP-4-dehydrorhamnose reductase family.</text>
</comment>
<dbReference type="RefSeq" id="WP_211927015.1">
    <property type="nucleotide sequence ID" value="NZ_JAGQFT020000007.1"/>
</dbReference>
<reference evidence="8" key="2">
    <citation type="submission" date="2021-04" db="EMBL/GenBank/DDBJ databases">
        <authorList>
            <person name="Karlyshev A.V."/>
        </authorList>
    </citation>
    <scope>NUCLEOTIDE SEQUENCE</scope>
    <source>
        <strain evidence="8">LMG 29479</strain>
    </source>
</reference>
<sequence>MRILLIGANGQVGYCLHRSLVGLGEIIPTTRSGRLPGGAPCEVADLDRPETLATLVERVAPDLIVNAAAYTAVDKAESDRDAAFRANAESVGALAAACAARGARLVHYSTDYVFPGDAQRPWREEDPTGPLGVYGASKLAGEEAVRASGCRHMIFRTAWVYGPRGGNFLRTMLRVGAQRDELRVVADQVGSPTPAPWIAQATALCLAKTATDARSGTWNMVAGGEASWHGFAAAIFETAVEAGLLEAAPRVAPIVTADYPTPARRPAYSRLDTQRLHDDFGIRMPDWRLGLRQVIEDLLPP</sequence>
<comment type="function">
    <text evidence="6">Catalyzes the reduction of dTDP-6-deoxy-L-lyxo-4-hexulose to yield dTDP-L-rhamnose.</text>
</comment>
<dbReference type="UniPathway" id="UPA00124"/>
<protein>
    <recommendedName>
        <fullName evidence="4 6">dTDP-4-dehydrorhamnose reductase</fullName>
        <ecNumber evidence="3 6">1.1.1.133</ecNumber>
    </recommendedName>
</protein>
<dbReference type="AlphaFoldDB" id="A0A8J7VTU8"/>
<comment type="catalytic activity">
    <reaction evidence="5 6">
        <text>dTDP-beta-L-rhamnose + NADP(+) = dTDP-4-dehydro-beta-L-rhamnose + NADPH + H(+)</text>
        <dbReference type="Rhea" id="RHEA:21796"/>
        <dbReference type="ChEBI" id="CHEBI:15378"/>
        <dbReference type="ChEBI" id="CHEBI:57510"/>
        <dbReference type="ChEBI" id="CHEBI:57783"/>
        <dbReference type="ChEBI" id="CHEBI:58349"/>
        <dbReference type="ChEBI" id="CHEBI:62830"/>
        <dbReference type="EC" id="1.1.1.133"/>
    </reaction>
</comment>
<dbReference type="InterPro" id="IPR029903">
    <property type="entry name" value="RmlD-like-bd"/>
</dbReference>
<proteinExistence type="inferred from homology"/>
<evidence type="ECO:0000313" key="10">
    <source>
        <dbReference type="Proteomes" id="UP000675747"/>
    </source>
</evidence>
<dbReference type="Gene3D" id="3.40.50.720">
    <property type="entry name" value="NAD(P)-binding Rossmann-like Domain"/>
    <property type="match status" value="1"/>
</dbReference>
<dbReference type="GO" id="GO:0009243">
    <property type="term" value="P:O antigen biosynthetic process"/>
    <property type="evidence" value="ECO:0007669"/>
    <property type="project" value="UniProtKB-UniPathway"/>
</dbReference>
<evidence type="ECO:0000256" key="6">
    <source>
        <dbReference type="RuleBase" id="RU364082"/>
    </source>
</evidence>
<name>A0A8J7VTU8_9GAMM</name>
<dbReference type="Pfam" id="PF04321">
    <property type="entry name" value="RmlD_sub_bind"/>
    <property type="match status" value="1"/>
</dbReference>
<dbReference type="CDD" id="cd05254">
    <property type="entry name" value="dTDP_HR_like_SDR_e"/>
    <property type="match status" value="1"/>
</dbReference>
<dbReference type="InterPro" id="IPR036291">
    <property type="entry name" value="NAD(P)-bd_dom_sf"/>
</dbReference>
<evidence type="ECO:0000256" key="3">
    <source>
        <dbReference type="ARBA" id="ARBA00012929"/>
    </source>
</evidence>
<evidence type="ECO:0000259" key="7">
    <source>
        <dbReference type="Pfam" id="PF04321"/>
    </source>
</evidence>
<evidence type="ECO:0000313" key="9">
    <source>
        <dbReference type="EMBL" id="MBS7457821.1"/>
    </source>
</evidence>
<keyword evidence="6" id="KW-0521">NADP</keyword>
<evidence type="ECO:0000256" key="1">
    <source>
        <dbReference type="ARBA" id="ARBA00004781"/>
    </source>
</evidence>
<dbReference type="EC" id="1.1.1.133" evidence="3 6"/>
<dbReference type="InterPro" id="IPR005913">
    <property type="entry name" value="dTDP_dehydrorham_reduct"/>
</dbReference>
<dbReference type="PANTHER" id="PTHR10491:SF4">
    <property type="entry name" value="METHIONINE ADENOSYLTRANSFERASE 2 SUBUNIT BETA"/>
    <property type="match status" value="1"/>
</dbReference>
<dbReference type="UniPathway" id="UPA00281"/>
<keyword evidence="10" id="KW-1185">Reference proteome</keyword>
<dbReference type="GO" id="GO:0019305">
    <property type="term" value="P:dTDP-rhamnose biosynthetic process"/>
    <property type="evidence" value="ECO:0007669"/>
    <property type="project" value="UniProtKB-UniPathway"/>
</dbReference>
<reference evidence="9 10" key="1">
    <citation type="journal article" date="2021" name="Microbiol. Resour. Announc.">
        <title>Draft Genome Sequence of Coralloluteibacterium stylophorae LMG 29479T.</title>
        <authorList>
            <person name="Karlyshev A.V."/>
            <person name="Kudryashova E.B."/>
            <person name="Ariskina E.V."/>
            <person name="Conroy A.P."/>
            <person name="Abidueva E.Y."/>
        </authorList>
    </citation>
    <scope>NUCLEOTIDE SEQUENCE [LARGE SCALE GENOMIC DNA]</scope>
    <source>
        <strain evidence="9 10">LMG 29479</strain>
    </source>
</reference>
<dbReference type="Proteomes" id="UP000675747">
    <property type="component" value="Unassembled WGS sequence"/>
</dbReference>
<dbReference type="GO" id="GO:0008831">
    <property type="term" value="F:dTDP-4-dehydrorhamnose reductase activity"/>
    <property type="evidence" value="ECO:0007669"/>
    <property type="project" value="UniProtKB-EC"/>
</dbReference>
<gene>
    <name evidence="8" type="primary">rfbD</name>
    <name evidence="9" type="ORF">KB893_011835</name>
    <name evidence="8" type="ORF">KB893_11300</name>
</gene>